<dbReference type="SUPFAM" id="SSF48239">
    <property type="entry name" value="Terpenoid cyclases/Protein prenyltransferases"/>
    <property type="match status" value="1"/>
</dbReference>
<accession>A0A1H4KB74</accession>
<dbReference type="STRING" id="156980.SAMN04489745_0569"/>
<dbReference type="Gene3D" id="1.50.10.20">
    <property type="match status" value="1"/>
</dbReference>
<gene>
    <name evidence="1" type="ORF">SAMN04489745_0569</name>
</gene>
<name>A0A1H4KB74_9MICC</name>
<dbReference type="InterPro" id="IPR008930">
    <property type="entry name" value="Terpenoid_cyclase/PrenylTrfase"/>
</dbReference>
<proteinExistence type="predicted"/>
<evidence type="ECO:0000313" key="1">
    <source>
        <dbReference type="EMBL" id="SEB55687.1"/>
    </source>
</evidence>
<keyword evidence="2" id="KW-1185">Reference proteome</keyword>
<evidence type="ECO:0000313" key="2">
    <source>
        <dbReference type="Proteomes" id="UP000182652"/>
    </source>
</evidence>
<dbReference type="Proteomes" id="UP000182652">
    <property type="component" value="Unassembled WGS sequence"/>
</dbReference>
<dbReference type="RefSeq" id="WP_254780443.1">
    <property type="nucleotide sequence ID" value="NZ_FNSN01000003.1"/>
</dbReference>
<dbReference type="AlphaFoldDB" id="A0A1H4KB74"/>
<evidence type="ECO:0008006" key="3">
    <source>
        <dbReference type="Google" id="ProtNLM"/>
    </source>
</evidence>
<protein>
    <recommendedName>
        <fullName evidence="3">Squalene cyclase</fullName>
    </recommendedName>
</protein>
<organism evidence="1 2">
    <name type="scientific">Arthrobacter woluwensis</name>
    <dbReference type="NCBI Taxonomy" id="156980"/>
    <lineage>
        <taxon>Bacteria</taxon>
        <taxon>Bacillati</taxon>
        <taxon>Actinomycetota</taxon>
        <taxon>Actinomycetes</taxon>
        <taxon>Micrococcales</taxon>
        <taxon>Micrococcaceae</taxon>
        <taxon>Arthrobacter</taxon>
    </lineage>
</organism>
<reference evidence="1 2" key="1">
    <citation type="submission" date="2016-10" db="EMBL/GenBank/DDBJ databases">
        <authorList>
            <person name="de Groot N.N."/>
        </authorList>
    </citation>
    <scope>NUCLEOTIDE SEQUENCE [LARGE SCALE GENOMIC DNA]</scope>
    <source>
        <strain evidence="1 2">DSM 10495</strain>
    </source>
</reference>
<dbReference type="EMBL" id="FNSN01000003">
    <property type="protein sequence ID" value="SEB55687.1"/>
    <property type="molecule type" value="Genomic_DNA"/>
</dbReference>
<sequence>MTAQHPEDGDPLLTGPRGTVPDGAVVDWLLSGDPALRWQVLRDLLDAPASVWEAERARIATEGAGARLLALAGEDGQWAGGSFVPEGFTPADWKAEGQPWTATTYSLTQLREFGLDPSTLRIREIVELVGRNSRWDHDGQRFWDGEVDTCINARTLADGVYFGLALPALVEWMLAEQQPDGGWNCERENGSVRSSFDTTINVLEALLELERNGQGTPETRRARRAGEEYLLERGLFRRKSTGEPADPGYLELRYPWRWRYDVLRAADHLRAASLVDGTAPDPRLAPVIDHLRSRRQADGRWLLDEELRGRVWFTLDDGAGLPSGWITFRALRVLRWWEAGQGA</sequence>